<reference evidence="1 2" key="1">
    <citation type="journal article" date="2005" name="J. Bacteriol.">
        <title>Swine and poultry pathogens: the complete genome sequences of two strains of Mycoplasma hyopneumoniae and a strain of Mycoplasma synoviae.</title>
        <authorList>
            <person name="Vasconcelos A.T."/>
            <person name="Ferreira H.B."/>
            <person name="Bizarro C.V."/>
            <person name="Bonatto S.L."/>
            <person name="Carvalho M.O."/>
            <person name="Pinto P.M."/>
            <person name="Almeida D.F."/>
            <person name="Almeida L.G."/>
            <person name="Almeida R."/>
            <person name="Alves-Filho L."/>
            <person name="Assuncao E.N."/>
            <person name="Azevedo V.A."/>
            <person name="Bogo M.R."/>
            <person name="Brigido M.M."/>
            <person name="Brocchi M."/>
            <person name="Burity H.A."/>
            <person name="Camargo A.A."/>
            <person name="Camargo S.S."/>
            <person name="Carepo M.S."/>
            <person name="Carraro D.M."/>
            <person name="de Mattos Cascardo J.C."/>
            <person name="Castro L.A."/>
            <person name="Cavalcanti G."/>
            <person name="Chemale G."/>
            <person name="Collevatti R.G."/>
            <person name="Cunha C.W."/>
            <person name="Dallagiovanna B."/>
            <person name="Dambros B.P."/>
            <person name="Dellagostin O.A."/>
            <person name="Falcao C."/>
            <person name="Fantinatti-Garboggini F."/>
            <person name="Felipe M.S."/>
            <person name="Fiorentin L."/>
            <person name="Franco G.R."/>
            <person name="Freitas N.S."/>
            <person name="Frias D."/>
            <person name="Grangeiro T.B."/>
            <person name="Grisard E.C."/>
            <person name="Guimaraes C.T."/>
            <person name="Hungria M."/>
            <person name="Jardim S.N."/>
            <person name="Krieger M.A."/>
            <person name="Laurino J.P."/>
            <person name="Lima L.F."/>
            <person name="Lopes M.I."/>
            <person name="Loreto E.L."/>
            <person name="Madeira H.M."/>
            <person name="Manfio G.P."/>
            <person name="Maranhao A.Q."/>
            <person name="Martinkovics C.T."/>
            <person name="Medeiros S.R."/>
            <person name="Moreira M.A."/>
            <person name="Neiva M."/>
            <person name="Ramalho-Neto C.E."/>
            <person name="Nicolas M.F."/>
            <person name="Oliveira S.C."/>
            <person name="Paixao R.F."/>
            <person name="Pedrosa F.O."/>
            <person name="Pena S.D."/>
            <person name="Pereira M."/>
            <person name="Pereira-Ferrari L."/>
            <person name="Piffer I."/>
            <person name="Pinto L.S."/>
            <person name="Potrich D.P."/>
            <person name="Salim A.C."/>
            <person name="Santos F.R."/>
            <person name="Schmitt R."/>
            <person name="Schneider M.P."/>
            <person name="Schrank A."/>
            <person name="Schrank I.S."/>
            <person name="Schuck A.F."/>
            <person name="Seuanez H.N."/>
            <person name="Silva D.W."/>
            <person name="Silva R."/>
            <person name="Silva S.C."/>
            <person name="Soares C.M."/>
            <person name="Souza K.R."/>
            <person name="Souza R.C."/>
            <person name="Staats C.C."/>
            <person name="Steffens M.B."/>
            <person name="Teixeira S.M."/>
            <person name="Urmenyi T.P."/>
            <person name="Vainstein M.H."/>
            <person name="Zuccherato L.W."/>
            <person name="Simpson A.J."/>
            <person name="Zaha A."/>
        </authorList>
    </citation>
    <scope>NUCLEOTIDE SEQUENCE [LARGE SCALE GENOMIC DNA]</scope>
    <source>
        <strain evidence="1 2">53</strain>
    </source>
</reference>
<protein>
    <submittedName>
        <fullName evidence="1">Uncharacterized protein</fullName>
    </submittedName>
</protein>
<sequence>MFKNNKKNFVWNEVILWDGSGRNRTSDTRSFSPLLYQLNYRAMAVQTEIEPAIFSVTGRRIKPLYHWTIMVAEVGLEPMTSGLWALRDTKLLHSAIYKFVLAFSLENEWRVMRDSNPHGAVKPWQFSRLLPSTRLG</sequence>
<evidence type="ECO:0000313" key="1">
    <source>
        <dbReference type="EMBL" id="ABP00382.1"/>
    </source>
</evidence>
<dbReference type="KEGG" id="msy:MS53_0710"/>
<dbReference type="Proteomes" id="UP000000549">
    <property type="component" value="Chromosome"/>
</dbReference>
<name>A4Q810_MYCS5</name>
<dbReference type="HOGENOM" id="CLU_1873164_0_0_14"/>
<keyword evidence="2" id="KW-1185">Reference proteome</keyword>
<accession>A4Q810</accession>
<proteinExistence type="predicted"/>
<dbReference type="AntiFam" id="ANF00012">
    <property type="entry name" value="tRNA translation"/>
</dbReference>
<evidence type="ECO:0000313" key="2">
    <source>
        <dbReference type="Proteomes" id="UP000000549"/>
    </source>
</evidence>
<dbReference type="EMBL" id="AE017245">
    <property type="protein sequence ID" value="ABP00382.1"/>
    <property type="molecule type" value="Genomic_DNA"/>
</dbReference>
<dbReference type="AlphaFoldDB" id="A4Q810"/>
<organism evidence="1 2">
    <name type="scientific">Mycoplasmopsis synoviae (strain 53)</name>
    <name type="common">Mycoplasma synoviae</name>
    <dbReference type="NCBI Taxonomy" id="262723"/>
    <lineage>
        <taxon>Bacteria</taxon>
        <taxon>Bacillati</taxon>
        <taxon>Mycoplasmatota</taxon>
        <taxon>Mycoplasmoidales</taxon>
        <taxon>Metamycoplasmataceae</taxon>
        <taxon>Mycoplasmopsis</taxon>
    </lineage>
</organism>
<gene>
    <name evidence="1" type="ordered locus">MS53_0710</name>
</gene>